<evidence type="ECO:0000256" key="1">
    <source>
        <dbReference type="SAM" id="SignalP"/>
    </source>
</evidence>
<dbReference type="Gene3D" id="2.130.10.10">
    <property type="entry name" value="YVTN repeat-like/Quinoprotein amine dehydrogenase"/>
    <property type="match status" value="1"/>
</dbReference>
<dbReference type="Pfam" id="PF08309">
    <property type="entry name" value="LVIVD"/>
    <property type="match status" value="2"/>
</dbReference>
<dbReference type="Proteomes" id="UP000199438">
    <property type="component" value="Unassembled WGS sequence"/>
</dbReference>
<organism evidence="2 3">
    <name type="scientific">Zunongwangia mangrovi</name>
    <dbReference type="NCBI Taxonomy" id="1334022"/>
    <lineage>
        <taxon>Bacteria</taxon>
        <taxon>Pseudomonadati</taxon>
        <taxon>Bacteroidota</taxon>
        <taxon>Flavobacteriia</taxon>
        <taxon>Flavobacteriales</taxon>
        <taxon>Flavobacteriaceae</taxon>
        <taxon>Zunongwangia</taxon>
    </lineage>
</organism>
<evidence type="ECO:0000313" key="2">
    <source>
        <dbReference type="EMBL" id="SFB73402.1"/>
    </source>
</evidence>
<protein>
    <submittedName>
        <fullName evidence="2">LVIVD repeat-containing protein</fullName>
    </submittedName>
</protein>
<accession>A0A1I1DGA0</accession>
<dbReference type="AlphaFoldDB" id="A0A1I1DGA0"/>
<feature type="signal peptide" evidence="1">
    <location>
        <begin position="1"/>
        <end position="18"/>
    </location>
</feature>
<sequence>MSKKLLAGLIILSFLAIACSDSNDHFDENEYTQQNFEINNDESELESVLSRNGAGVLSISSITASNRASLTRQAVEDEDPQVSDIALEQIATVDPPVVDGTTLRASHVKIDGNYAYVTYMMEGEAYLGGIDIINITDKTNPFVESRVTSDIVDFTSAYFNNGRLYFASAVNTDELLNLEYRANIGYVSVSEGNFLQDFQLKPIEGNVAVDIAGFNDRIIGVSGATGVLGLYDAASLETILEQTIPDLRSIAYGDNKIAVLSGSEGLAMYNPNDLSVLNNISTPNLASESKRTIAFKDQAILVSEGSNGVGIYDSNSGNALQQLDIQILPEAEYDDADVVTNAVSIAGDFILMANGGAGFGIAKLDENNTLVEEGVVDLEGSSNYIQSDGEYIFVASGTGGLRIIKISQPEVNENFAECESYDVYTGRSNLNVNSNEVLAYRGSATLKNLNVGGDFTFCGSINIQNGANINSQGEFNMRGAMAVGTYGRNHDLNINSGSVLRIEGSLTVYGNLNLNSGATLEFVGEDSSIHVFGTVRQNSGSTVVGTYNDTSNKLQ</sequence>
<dbReference type="InterPro" id="IPR015943">
    <property type="entry name" value="WD40/YVTN_repeat-like_dom_sf"/>
</dbReference>
<name>A0A1I1DGA0_9FLAO</name>
<reference evidence="3" key="1">
    <citation type="submission" date="2016-10" db="EMBL/GenBank/DDBJ databases">
        <authorList>
            <person name="Varghese N."/>
            <person name="Submissions S."/>
        </authorList>
    </citation>
    <scope>NUCLEOTIDE SEQUENCE [LARGE SCALE GENOMIC DNA]</scope>
    <source>
        <strain evidence="3">DSM 24499</strain>
    </source>
</reference>
<dbReference type="EMBL" id="FOKV01000001">
    <property type="protein sequence ID" value="SFB73402.1"/>
    <property type="molecule type" value="Genomic_DNA"/>
</dbReference>
<dbReference type="OrthoDB" id="814028at2"/>
<feature type="chain" id="PRO_5011698397" evidence="1">
    <location>
        <begin position="19"/>
        <end position="555"/>
    </location>
</feature>
<dbReference type="InterPro" id="IPR013211">
    <property type="entry name" value="LVIVD"/>
</dbReference>
<dbReference type="RefSeq" id="WP_092539647.1">
    <property type="nucleotide sequence ID" value="NZ_FOKV01000001.1"/>
</dbReference>
<dbReference type="InterPro" id="IPR011047">
    <property type="entry name" value="Quinoprotein_ADH-like_sf"/>
</dbReference>
<evidence type="ECO:0000313" key="3">
    <source>
        <dbReference type="Proteomes" id="UP000199438"/>
    </source>
</evidence>
<dbReference type="STRING" id="1334022.SAMN04487907_101323"/>
<keyword evidence="3" id="KW-1185">Reference proteome</keyword>
<dbReference type="SUPFAM" id="SSF50998">
    <property type="entry name" value="Quinoprotein alcohol dehydrogenase-like"/>
    <property type="match status" value="1"/>
</dbReference>
<gene>
    <name evidence="2" type="ORF">SAMN04487907_101323</name>
</gene>
<keyword evidence="1" id="KW-0732">Signal</keyword>
<proteinExistence type="predicted"/>
<dbReference type="PROSITE" id="PS51257">
    <property type="entry name" value="PROKAR_LIPOPROTEIN"/>
    <property type="match status" value="1"/>
</dbReference>